<dbReference type="AlphaFoldDB" id="A0AAD6TQE1"/>
<reference evidence="1" key="1">
    <citation type="submission" date="2023-03" db="EMBL/GenBank/DDBJ databases">
        <title>Massive genome expansion in bonnet fungi (Mycena s.s.) driven by repeated elements and novel gene families across ecological guilds.</title>
        <authorList>
            <consortium name="Lawrence Berkeley National Laboratory"/>
            <person name="Harder C.B."/>
            <person name="Miyauchi S."/>
            <person name="Viragh M."/>
            <person name="Kuo A."/>
            <person name="Thoen E."/>
            <person name="Andreopoulos B."/>
            <person name="Lu D."/>
            <person name="Skrede I."/>
            <person name="Drula E."/>
            <person name="Henrissat B."/>
            <person name="Morin E."/>
            <person name="Kohler A."/>
            <person name="Barry K."/>
            <person name="LaButti K."/>
            <person name="Morin E."/>
            <person name="Salamov A."/>
            <person name="Lipzen A."/>
            <person name="Mereny Z."/>
            <person name="Hegedus B."/>
            <person name="Baldrian P."/>
            <person name="Stursova M."/>
            <person name="Weitz H."/>
            <person name="Taylor A."/>
            <person name="Grigoriev I.V."/>
            <person name="Nagy L.G."/>
            <person name="Martin F."/>
            <person name="Kauserud H."/>
        </authorList>
    </citation>
    <scope>NUCLEOTIDE SEQUENCE</scope>
    <source>
        <strain evidence="1">CBHHK173m</strain>
    </source>
</reference>
<proteinExistence type="predicted"/>
<comment type="caution">
    <text evidence="1">The sequence shown here is derived from an EMBL/GenBank/DDBJ whole genome shotgun (WGS) entry which is preliminary data.</text>
</comment>
<organism evidence="1 2">
    <name type="scientific">Mycena belliarum</name>
    <dbReference type="NCBI Taxonomy" id="1033014"/>
    <lineage>
        <taxon>Eukaryota</taxon>
        <taxon>Fungi</taxon>
        <taxon>Dikarya</taxon>
        <taxon>Basidiomycota</taxon>
        <taxon>Agaricomycotina</taxon>
        <taxon>Agaricomycetes</taxon>
        <taxon>Agaricomycetidae</taxon>
        <taxon>Agaricales</taxon>
        <taxon>Marasmiineae</taxon>
        <taxon>Mycenaceae</taxon>
        <taxon>Mycena</taxon>
    </lineage>
</organism>
<protein>
    <submittedName>
        <fullName evidence="1">Uncharacterized protein</fullName>
    </submittedName>
</protein>
<dbReference type="EMBL" id="JARJCN010000161">
    <property type="protein sequence ID" value="KAJ7066825.1"/>
    <property type="molecule type" value="Genomic_DNA"/>
</dbReference>
<accession>A0AAD6TQE1</accession>
<sequence length="433" mass="47880">MSQRLPHPVYPDDDSRIFSTARLLSFHGFDECPIVDDGLLFRLPPITFFHSRVVSIDGRKWMIWSANSIQNPYYPGPRAALGTVVRDPDPTQRRYDGRGGRWDYTRVPQTYSAIRPWLGFIRREGRYGSRNVEFTPVHSVWDTVGGYQEGRLQAAFVAQMESRNAELDKQMAELLPQILALRTTLCPYRPRVPTRDIMAGLAAVVQYERAVDLAAECQAGMKEKDAWITMVRQWLAQPFLEPYVLLQLTIIPADEDYLGVWINGAPAEDPLWFLVTAAVPCFVISEVAEGTKVDQVSDGFAQGLHGSRPQQRLDLSRSRLGERDEQCPSAAKRWTIPAAGKGQSPIFQDSLALACHLSSATFSSYFVDPSAVASDSAEDPFAPDVVLLLVTFSAAQKILAASTTDSEPFPSVALSAASAFAISHASTGDVEIP</sequence>
<keyword evidence="2" id="KW-1185">Reference proteome</keyword>
<evidence type="ECO:0000313" key="1">
    <source>
        <dbReference type="EMBL" id="KAJ7066825.1"/>
    </source>
</evidence>
<gene>
    <name evidence="1" type="ORF">B0H15DRAFT_807560</name>
</gene>
<evidence type="ECO:0000313" key="2">
    <source>
        <dbReference type="Proteomes" id="UP001222325"/>
    </source>
</evidence>
<name>A0AAD6TQE1_9AGAR</name>
<dbReference type="Proteomes" id="UP001222325">
    <property type="component" value="Unassembled WGS sequence"/>
</dbReference>